<evidence type="ECO:0000313" key="5">
    <source>
        <dbReference type="Proteomes" id="UP000018208"/>
    </source>
</evidence>
<evidence type="ECO:0000313" key="3">
    <source>
        <dbReference type="EMBL" id="EST49282.1"/>
    </source>
</evidence>
<dbReference type="SMART" id="SM00385">
    <property type="entry name" value="CYCLIN"/>
    <property type="match status" value="1"/>
</dbReference>
<dbReference type="OrthoDB" id="5590282at2759"/>
<feature type="domain" description="Cyclin C-terminal" evidence="2">
    <location>
        <begin position="196"/>
        <end position="316"/>
    </location>
</feature>
<proteinExistence type="predicted"/>
<dbReference type="InterPro" id="IPR036915">
    <property type="entry name" value="Cyclin-like_sf"/>
</dbReference>
<dbReference type="AlphaFoldDB" id="V6LXC6"/>
<reference evidence="4" key="2">
    <citation type="submission" date="2020-12" db="EMBL/GenBank/DDBJ databases">
        <title>New Spironucleus salmonicida genome in near-complete chromosomes.</title>
        <authorList>
            <person name="Xu F."/>
            <person name="Kurt Z."/>
            <person name="Jimenez-Gonzalez A."/>
            <person name="Astvaldsson A."/>
            <person name="Andersson J.O."/>
            <person name="Svard S.G."/>
        </authorList>
    </citation>
    <scope>NUCLEOTIDE SEQUENCE</scope>
    <source>
        <strain evidence="4">ATCC 50377</strain>
    </source>
</reference>
<sequence length="316" mass="36583">MQDQVSYSKEPQFTLKQLKFTPDVQSESPMSTPMQLFSCFPTRQNSFLDIDEVPPGIIYPQAFSTYAISTLRYLYQKEESQQKIQFVLSDKEIRDQLKLLLRSTIQLQMRDFAANMSITMLLRTLNQPLSNMQLALKIAAIIHIADKYEPTFTNFTPLIDKITTLFGVQAQRIKPQLILEQHDKILDELNYEVEYITLYEFLTTIIHAGQLQEVYASLSKYLCFLALTDPYSYTYRPSALAAACVSISLEIQQQLPWNSNLSFWTGYTIQDIYPAIEYLKQLWQDSYYLGQNGKPSHLFQVYSHPTKFRVAGIAPK</sequence>
<dbReference type="VEuPathDB" id="GiardiaDB:SS50377_26812"/>
<dbReference type="SMART" id="SM01332">
    <property type="entry name" value="Cyclin_C"/>
    <property type="match status" value="1"/>
</dbReference>
<keyword evidence="5" id="KW-1185">Reference proteome</keyword>
<evidence type="ECO:0000259" key="1">
    <source>
        <dbReference type="SMART" id="SM00385"/>
    </source>
</evidence>
<feature type="domain" description="Cyclin-like" evidence="1">
    <location>
        <begin position="200"/>
        <end position="281"/>
    </location>
</feature>
<dbReference type="Proteomes" id="UP000018208">
    <property type="component" value="Unassembled WGS sequence"/>
</dbReference>
<dbReference type="EMBL" id="KI545953">
    <property type="protein sequence ID" value="EST49282.1"/>
    <property type="molecule type" value="Genomic_DNA"/>
</dbReference>
<dbReference type="InterPro" id="IPR013763">
    <property type="entry name" value="Cyclin-like_dom"/>
</dbReference>
<dbReference type="InterPro" id="IPR004367">
    <property type="entry name" value="Cyclin_C-dom"/>
</dbReference>
<dbReference type="EMBL" id="AUWU02000007">
    <property type="protein sequence ID" value="KAH0570532.1"/>
    <property type="molecule type" value="Genomic_DNA"/>
</dbReference>
<accession>V6LXC6</accession>
<protein>
    <submittedName>
        <fullName evidence="3">Cyclin</fullName>
    </submittedName>
</protein>
<name>V6LXC6_9EUKA</name>
<organism evidence="3">
    <name type="scientific">Spironucleus salmonicida</name>
    <dbReference type="NCBI Taxonomy" id="348837"/>
    <lineage>
        <taxon>Eukaryota</taxon>
        <taxon>Metamonada</taxon>
        <taxon>Diplomonadida</taxon>
        <taxon>Hexamitidae</taxon>
        <taxon>Hexamitinae</taxon>
        <taxon>Spironucleus</taxon>
    </lineage>
</organism>
<reference evidence="3 4" key="1">
    <citation type="journal article" date="2014" name="PLoS Genet.">
        <title>The Genome of Spironucleus salmonicida Highlights a Fish Pathogen Adapted to Fluctuating Environments.</title>
        <authorList>
            <person name="Xu F."/>
            <person name="Jerlstrom-Hultqvist J."/>
            <person name="Einarsson E."/>
            <person name="Astvaldsson A."/>
            <person name="Svard S.G."/>
            <person name="Andersson J.O."/>
        </authorList>
    </citation>
    <scope>NUCLEOTIDE SEQUENCE</scope>
    <source>
        <strain evidence="4">ATCC 50377</strain>
    </source>
</reference>
<gene>
    <name evidence="3" type="ORF">SS50377_10503</name>
    <name evidence="4" type="ORF">SS50377_26812</name>
</gene>
<evidence type="ECO:0000313" key="4">
    <source>
        <dbReference type="EMBL" id="KAH0570532.1"/>
    </source>
</evidence>
<dbReference type="Gene3D" id="1.10.472.10">
    <property type="entry name" value="Cyclin-like"/>
    <property type="match status" value="1"/>
</dbReference>
<dbReference type="CDD" id="cd20537">
    <property type="entry name" value="CYCLIN_CCNO-like_rpt2"/>
    <property type="match status" value="1"/>
</dbReference>
<dbReference type="SUPFAM" id="SSF47954">
    <property type="entry name" value="Cyclin-like"/>
    <property type="match status" value="1"/>
</dbReference>
<evidence type="ECO:0000259" key="2">
    <source>
        <dbReference type="SMART" id="SM01332"/>
    </source>
</evidence>
<dbReference type="Pfam" id="PF02984">
    <property type="entry name" value="Cyclin_C"/>
    <property type="match status" value="1"/>
</dbReference>